<evidence type="ECO:0000259" key="3">
    <source>
        <dbReference type="Pfam" id="PF13460"/>
    </source>
</evidence>
<evidence type="ECO:0000256" key="2">
    <source>
        <dbReference type="SAM" id="MobiDB-lite"/>
    </source>
</evidence>
<dbReference type="Pfam" id="PF13460">
    <property type="entry name" value="NAD_binding_10"/>
    <property type="match status" value="1"/>
</dbReference>
<sequence>MSTPHILLLGGHGKIAQLMTPLFLARSWTVTSMIRTAEQTSTIEGLGKSQPGKLNVLVSSIEEVKTNEDAKKIIDSVKPTWIVWSAGAGGKGGPSRTDAVDHIAAKRFIHAAFYTPSITKFLLISYIGSRRNKPSWWTEDAWKASLHVNENVLAAYHVAKLKADEYFQSAFEAAKAGKRPGGAEFAAIDLRPGSLTDEPAGKVQLGKTEGSGKSSRARVAEITAALLESGYKGGWVDMLDGDETVSDAVQRVTKANEDAIEGEDVEAMKPLFEKE</sequence>
<dbReference type="PANTHER" id="PTHR15020">
    <property type="entry name" value="FLAVIN REDUCTASE-RELATED"/>
    <property type="match status" value="1"/>
</dbReference>
<gene>
    <name evidence="4" type="ORF">NA57DRAFT_33024</name>
</gene>
<protein>
    <recommendedName>
        <fullName evidence="3">NAD(P)-binding domain-containing protein</fullName>
    </recommendedName>
</protein>
<accession>A0A9P4ISR4</accession>
<comment type="similarity">
    <text evidence="1">Belongs to the avfA family.</text>
</comment>
<dbReference type="PANTHER" id="PTHR15020:SF50">
    <property type="entry name" value="UPF0659 PROTEIN YMR090W"/>
    <property type="match status" value="1"/>
</dbReference>
<organism evidence="4 5">
    <name type="scientific">Rhizodiscina lignyota</name>
    <dbReference type="NCBI Taxonomy" id="1504668"/>
    <lineage>
        <taxon>Eukaryota</taxon>
        <taxon>Fungi</taxon>
        <taxon>Dikarya</taxon>
        <taxon>Ascomycota</taxon>
        <taxon>Pezizomycotina</taxon>
        <taxon>Dothideomycetes</taxon>
        <taxon>Pleosporomycetidae</taxon>
        <taxon>Aulographales</taxon>
        <taxon>Rhizodiscinaceae</taxon>
        <taxon>Rhizodiscina</taxon>
    </lineage>
</organism>
<reference evidence="4" key="1">
    <citation type="journal article" date="2020" name="Stud. Mycol.">
        <title>101 Dothideomycetes genomes: a test case for predicting lifestyles and emergence of pathogens.</title>
        <authorList>
            <person name="Haridas S."/>
            <person name="Albert R."/>
            <person name="Binder M."/>
            <person name="Bloem J."/>
            <person name="Labutti K."/>
            <person name="Salamov A."/>
            <person name="Andreopoulos B."/>
            <person name="Baker S."/>
            <person name="Barry K."/>
            <person name="Bills G."/>
            <person name="Bluhm B."/>
            <person name="Cannon C."/>
            <person name="Castanera R."/>
            <person name="Culley D."/>
            <person name="Daum C."/>
            <person name="Ezra D."/>
            <person name="Gonzalez J."/>
            <person name="Henrissat B."/>
            <person name="Kuo A."/>
            <person name="Liang C."/>
            <person name="Lipzen A."/>
            <person name="Lutzoni F."/>
            <person name="Magnuson J."/>
            <person name="Mondo S."/>
            <person name="Nolan M."/>
            <person name="Ohm R."/>
            <person name="Pangilinan J."/>
            <person name="Park H.-J."/>
            <person name="Ramirez L."/>
            <person name="Alfaro M."/>
            <person name="Sun H."/>
            <person name="Tritt A."/>
            <person name="Yoshinaga Y."/>
            <person name="Zwiers L.-H."/>
            <person name="Turgeon B."/>
            <person name="Goodwin S."/>
            <person name="Spatafora J."/>
            <person name="Crous P."/>
            <person name="Grigoriev I."/>
        </authorList>
    </citation>
    <scope>NUCLEOTIDE SEQUENCE</scope>
    <source>
        <strain evidence="4">CBS 133067</strain>
    </source>
</reference>
<name>A0A9P4ISR4_9PEZI</name>
<dbReference type="InterPro" id="IPR016040">
    <property type="entry name" value="NAD(P)-bd_dom"/>
</dbReference>
<dbReference type="OrthoDB" id="10254604at2759"/>
<dbReference type="Proteomes" id="UP000799772">
    <property type="component" value="Unassembled WGS sequence"/>
</dbReference>
<feature type="domain" description="NAD(P)-binding" evidence="3">
    <location>
        <begin position="10"/>
        <end position="228"/>
    </location>
</feature>
<evidence type="ECO:0000256" key="1">
    <source>
        <dbReference type="ARBA" id="ARBA00038376"/>
    </source>
</evidence>
<dbReference type="InterPro" id="IPR036291">
    <property type="entry name" value="NAD(P)-bd_dom_sf"/>
</dbReference>
<evidence type="ECO:0000313" key="5">
    <source>
        <dbReference type="Proteomes" id="UP000799772"/>
    </source>
</evidence>
<dbReference type="AlphaFoldDB" id="A0A9P4ISR4"/>
<keyword evidence="5" id="KW-1185">Reference proteome</keyword>
<dbReference type="SUPFAM" id="SSF51735">
    <property type="entry name" value="NAD(P)-binding Rossmann-fold domains"/>
    <property type="match status" value="1"/>
</dbReference>
<evidence type="ECO:0000313" key="4">
    <source>
        <dbReference type="EMBL" id="KAF2103576.1"/>
    </source>
</evidence>
<dbReference type="EMBL" id="ML978122">
    <property type="protein sequence ID" value="KAF2103576.1"/>
    <property type="molecule type" value="Genomic_DNA"/>
</dbReference>
<feature type="region of interest" description="Disordered" evidence="2">
    <location>
        <begin position="256"/>
        <end position="275"/>
    </location>
</feature>
<proteinExistence type="inferred from homology"/>
<comment type="caution">
    <text evidence="4">The sequence shown here is derived from an EMBL/GenBank/DDBJ whole genome shotgun (WGS) entry which is preliminary data.</text>
</comment>
<dbReference type="Gene3D" id="3.40.50.720">
    <property type="entry name" value="NAD(P)-binding Rossmann-like Domain"/>
    <property type="match status" value="1"/>
</dbReference>